<evidence type="ECO:0008006" key="5">
    <source>
        <dbReference type="Google" id="ProtNLM"/>
    </source>
</evidence>
<keyword evidence="1" id="KW-0472">Membrane</keyword>
<evidence type="ECO:0000256" key="1">
    <source>
        <dbReference type="SAM" id="Phobius"/>
    </source>
</evidence>
<feature type="chain" id="PRO_5047082747" description="Ionotropic glutamate receptor C-terminal domain-containing protein" evidence="2">
    <location>
        <begin position="22"/>
        <end position="534"/>
    </location>
</feature>
<protein>
    <recommendedName>
        <fullName evidence="5">Ionotropic glutamate receptor C-terminal domain-containing protein</fullName>
    </recommendedName>
</protein>
<gene>
    <name evidence="3" type="ORF">ODALV1_LOCUS19976</name>
</gene>
<organism evidence="3 4">
    <name type="scientific">Orchesella dallaii</name>
    <dbReference type="NCBI Taxonomy" id="48710"/>
    <lineage>
        <taxon>Eukaryota</taxon>
        <taxon>Metazoa</taxon>
        <taxon>Ecdysozoa</taxon>
        <taxon>Arthropoda</taxon>
        <taxon>Hexapoda</taxon>
        <taxon>Collembola</taxon>
        <taxon>Entomobryomorpha</taxon>
        <taxon>Entomobryoidea</taxon>
        <taxon>Orchesellidae</taxon>
        <taxon>Orchesellinae</taxon>
        <taxon>Orchesella</taxon>
    </lineage>
</organism>
<comment type="caution">
    <text evidence="3">The sequence shown here is derived from an EMBL/GenBank/DDBJ whole genome shotgun (WGS) entry which is preliminary data.</text>
</comment>
<evidence type="ECO:0000313" key="4">
    <source>
        <dbReference type="Proteomes" id="UP001642540"/>
    </source>
</evidence>
<feature type="signal peptide" evidence="2">
    <location>
        <begin position="1"/>
        <end position="21"/>
    </location>
</feature>
<proteinExistence type="predicted"/>
<dbReference type="Proteomes" id="UP001642540">
    <property type="component" value="Unassembled WGS sequence"/>
</dbReference>
<dbReference type="EMBL" id="CAXLJM020000068">
    <property type="protein sequence ID" value="CAL8122839.1"/>
    <property type="molecule type" value="Genomic_DNA"/>
</dbReference>
<keyword evidence="2" id="KW-0732">Signal</keyword>
<feature type="transmembrane region" description="Helical" evidence="1">
    <location>
        <begin position="323"/>
        <end position="346"/>
    </location>
</feature>
<keyword evidence="4" id="KW-1185">Reference proteome</keyword>
<evidence type="ECO:0000256" key="2">
    <source>
        <dbReference type="SAM" id="SignalP"/>
    </source>
</evidence>
<keyword evidence="1" id="KW-1133">Transmembrane helix</keyword>
<accession>A0ABP1RDD5</accession>
<reference evidence="3 4" key="1">
    <citation type="submission" date="2024-08" db="EMBL/GenBank/DDBJ databases">
        <authorList>
            <person name="Cucini C."/>
            <person name="Frati F."/>
        </authorList>
    </citation>
    <scope>NUCLEOTIDE SEQUENCE [LARGE SCALE GENOMIC DNA]</scope>
</reference>
<keyword evidence="1" id="KW-0812">Transmembrane</keyword>
<name>A0ABP1RDD5_9HEXA</name>
<sequence length="534" mass="60810">MLAKILIEIFIANTISPGVFATTTTPKELGSINRFHLFMQQSSDGIVINRDIPQAMFLENIDFCKVHQRETSYFNNFPSMWIWEVMSWHQFRSVITTITSCYRTLSNLTRSQAFHLVTFYNTNTTEETLVDSETNLSQILRQNSELFLCRLIQTGHLNECTEIFFMKKRIYYQSLQFPTSLLSFYDQLHFLSFKGYVFNEKFKPVSVSDSDSHVLLSGGINVEIYRYLRDSLNFSESAIQVNRGLRESPNGTLNNTGLAKVLNSGIADISIPVFEYIMYRISGPYRIQFLHPIVMSRKAIAIFVQPPKSDVRNVYGRPYSTNIWIFAAALHLLEMLSFFIILRIYFKLTNTPTTSLNTFRSVNMWVFSLNTRQGDLGADSPPEVTSVRLALFFGALCSTIMHAIYSSKLTSILAVDDDPITKIQQLFDARYGIYVNTNVPSLKQLAVTNLHRSKYTIDPSSLAIDPTLGVARVVSSRSALLTATDEFAYVYSQGQYTRDYLCSCLSTIQLSEIAIKSAQFVKHGSPLRNIFNVK</sequence>
<evidence type="ECO:0000313" key="3">
    <source>
        <dbReference type="EMBL" id="CAL8122839.1"/>
    </source>
</evidence>
<dbReference type="Gene3D" id="1.10.287.70">
    <property type="match status" value="1"/>
</dbReference>